<reference evidence="1 2" key="1">
    <citation type="journal article" date="2010" name="Stand. Genomic Sci.">
        <title>Complete genome sequence of Segniliparus rotundus type strain (CDC 1076).</title>
        <authorList>
            <person name="Sikorski J."/>
            <person name="Lapidus A."/>
            <person name="Copeland A."/>
            <person name="Misra M."/>
            <person name="Glavina Del Rio T."/>
            <person name="Nolan M."/>
            <person name="Lucas S."/>
            <person name="Chen F."/>
            <person name="Tice H."/>
            <person name="Cheng J.F."/>
            <person name="Jando M."/>
            <person name="Schneider S."/>
            <person name="Bruce D."/>
            <person name="Goodwin L."/>
            <person name="Pitluck S."/>
            <person name="Liolios K."/>
            <person name="Mikhailova N."/>
            <person name="Pati A."/>
            <person name="Ivanova N."/>
            <person name="Mavromatis K."/>
            <person name="Chen A."/>
            <person name="Palaniappan K."/>
            <person name="Chertkov O."/>
            <person name="Land M."/>
            <person name="Hauser L."/>
            <person name="Chang Y.J."/>
            <person name="Jeffries C.D."/>
            <person name="Brettin T."/>
            <person name="Detter J.C."/>
            <person name="Han C."/>
            <person name="Rohde M."/>
            <person name="Goker M."/>
            <person name="Bristow J."/>
            <person name="Eisen J.A."/>
            <person name="Markowitz V."/>
            <person name="Hugenholtz P."/>
            <person name="Kyrpides N.C."/>
            <person name="Klenk H.P."/>
        </authorList>
    </citation>
    <scope>NUCLEOTIDE SEQUENCE [LARGE SCALE GENOMIC DNA]</scope>
    <source>
        <strain evidence="2">ATCC BAA-972 / CDC 1076 / CIP 108378 / DSM 44985 / JCM 13578</strain>
    </source>
</reference>
<protein>
    <submittedName>
        <fullName evidence="1">Uncharacterized protein</fullName>
    </submittedName>
</protein>
<organism evidence="1 2">
    <name type="scientific">Segniliparus rotundus (strain ATCC BAA-972 / CDC 1076 / CIP 108378 / DSM 44985 / JCM 13578)</name>
    <dbReference type="NCBI Taxonomy" id="640132"/>
    <lineage>
        <taxon>Bacteria</taxon>
        <taxon>Bacillati</taxon>
        <taxon>Actinomycetota</taxon>
        <taxon>Actinomycetes</taxon>
        <taxon>Mycobacteriales</taxon>
        <taxon>Segniliparaceae</taxon>
        <taxon>Segniliparus</taxon>
    </lineage>
</organism>
<evidence type="ECO:0000313" key="2">
    <source>
        <dbReference type="Proteomes" id="UP000002247"/>
    </source>
</evidence>
<keyword evidence="2" id="KW-1185">Reference proteome</keyword>
<evidence type="ECO:0000313" key="1">
    <source>
        <dbReference type="EMBL" id="ADG96528.1"/>
    </source>
</evidence>
<gene>
    <name evidence="1" type="ordered locus">Srot_0035</name>
</gene>
<dbReference type="STRING" id="640132.Srot_0035"/>
<dbReference type="HOGENOM" id="CLU_2083220_0_0_11"/>
<name>D6Z9K1_SEGRD</name>
<accession>D6Z9K1</accession>
<dbReference type="RefSeq" id="WP_013136984.1">
    <property type="nucleotide sequence ID" value="NC_014168.1"/>
</dbReference>
<dbReference type="EMBL" id="CP001958">
    <property type="protein sequence ID" value="ADG96528.1"/>
    <property type="molecule type" value="Genomic_DNA"/>
</dbReference>
<dbReference type="Proteomes" id="UP000002247">
    <property type="component" value="Chromosome"/>
</dbReference>
<sequence>MESSPVSLELELRELMKQRRLASLEKRDLRIKADDERREWKRAHAVCHAFYRSKGYAVEDAKQAATADKGVMAAQQRAEHAEALAGYAADQLQDLRQEVIAVQSLISLWKTLVENGG</sequence>
<dbReference type="KEGG" id="srt:Srot_0035"/>
<proteinExistence type="predicted"/>
<dbReference type="AlphaFoldDB" id="D6Z9K1"/>